<dbReference type="InterPro" id="IPR050984">
    <property type="entry name" value="Gfo/Idh/MocA_domain"/>
</dbReference>
<dbReference type="Gene3D" id="3.30.360.10">
    <property type="entry name" value="Dihydrodipicolinate Reductase, domain 2"/>
    <property type="match status" value="1"/>
</dbReference>
<comment type="similarity">
    <text evidence="1">Belongs to the Gfo/Idh/MocA family.</text>
</comment>
<accession>A0A927LZE4</accession>
<dbReference type="Pfam" id="PF22725">
    <property type="entry name" value="GFO_IDH_MocA_C3"/>
    <property type="match status" value="1"/>
</dbReference>
<dbReference type="Pfam" id="PF01408">
    <property type="entry name" value="GFO_IDH_MocA"/>
    <property type="match status" value="1"/>
</dbReference>
<evidence type="ECO:0000256" key="3">
    <source>
        <dbReference type="SAM" id="MobiDB-lite"/>
    </source>
</evidence>
<dbReference type="InterPro" id="IPR055170">
    <property type="entry name" value="GFO_IDH_MocA-like_dom"/>
</dbReference>
<reference evidence="6" key="1">
    <citation type="submission" date="2020-10" db="EMBL/GenBank/DDBJ databases">
        <title>Sequencing the genomes of 1000 actinobacteria strains.</title>
        <authorList>
            <person name="Klenk H.-P."/>
        </authorList>
    </citation>
    <scope>NUCLEOTIDE SEQUENCE</scope>
    <source>
        <strain evidence="6">DSM 46832</strain>
    </source>
</reference>
<evidence type="ECO:0000259" key="5">
    <source>
        <dbReference type="Pfam" id="PF22725"/>
    </source>
</evidence>
<dbReference type="RefSeq" id="WP_318783029.1">
    <property type="nucleotide sequence ID" value="NZ_JADBEB010000001.1"/>
</dbReference>
<evidence type="ECO:0000256" key="1">
    <source>
        <dbReference type="ARBA" id="ARBA00010928"/>
    </source>
</evidence>
<evidence type="ECO:0000256" key="2">
    <source>
        <dbReference type="ARBA" id="ARBA00023002"/>
    </source>
</evidence>
<evidence type="ECO:0000313" key="6">
    <source>
        <dbReference type="EMBL" id="MBE1485343.1"/>
    </source>
</evidence>
<dbReference type="Proteomes" id="UP000649753">
    <property type="component" value="Unassembled WGS sequence"/>
</dbReference>
<proteinExistence type="inferred from homology"/>
<dbReference type="PANTHER" id="PTHR22604">
    <property type="entry name" value="OXIDOREDUCTASES"/>
    <property type="match status" value="1"/>
</dbReference>
<gene>
    <name evidence="6" type="ORF">H4W31_000981</name>
</gene>
<dbReference type="EMBL" id="JADBEB010000001">
    <property type="protein sequence ID" value="MBE1485343.1"/>
    <property type="molecule type" value="Genomic_DNA"/>
</dbReference>
<keyword evidence="7" id="KW-1185">Reference proteome</keyword>
<evidence type="ECO:0000259" key="4">
    <source>
        <dbReference type="Pfam" id="PF01408"/>
    </source>
</evidence>
<organism evidence="6 7">
    <name type="scientific">Plantactinospora soyae</name>
    <dbReference type="NCBI Taxonomy" id="1544732"/>
    <lineage>
        <taxon>Bacteria</taxon>
        <taxon>Bacillati</taxon>
        <taxon>Actinomycetota</taxon>
        <taxon>Actinomycetes</taxon>
        <taxon>Micromonosporales</taxon>
        <taxon>Micromonosporaceae</taxon>
        <taxon>Plantactinospora</taxon>
    </lineage>
</organism>
<feature type="domain" description="Gfo/Idh/MocA-like oxidoreductase N-terminal" evidence="4">
    <location>
        <begin position="10"/>
        <end position="126"/>
    </location>
</feature>
<dbReference type="InterPro" id="IPR036291">
    <property type="entry name" value="NAD(P)-bd_dom_sf"/>
</dbReference>
<dbReference type="GO" id="GO:0016491">
    <property type="term" value="F:oxidoreductase activity"/>
    <property type="evidence" value="ECO:0007669"/>
    <property type="project" value="UniProtKB-KW"/>
</dbReference>
<dbReference type="SUPFAM" id="SSF51735">
    <property type="entry name" value="NAD(P)-binding Rossmann-fold domains"/>
    <property type="match status" value="1"/>
</dbReference>
<dbReference type="Gene3D" id="3.40.50.720">
    <property type="entry name" value="NAD(P)-binding Rossmann-like Domain"/>
    <property type="match status" value="1"/>
</dbReference>
<name>A0A927LZE4_9ACTN</name>
<dbReference type="AlphaFoldDB" id="A0A927LZE4"/>
<sequence>MSGAPTGRPIRWGILGTGWMAGKFVDDLVRLPDAEVVAVGSRTGAAAARFADRYAIPRAHGSWAGLLADDRVDVVYVATPHSTHHAAVAACLDAGRPVLCEKPFTLNAGEAADLVARARSTGLFLMEAMWMRCVPAIRRLVELVREGAVGLPRLVQADFGLVAPVDPGHRLRDPALGGGALLDLGVYPVTLAHLLLGPPESITAVATLTPYGVDETTAMTLGYPDGALATLSCSIVADTPWTAAVCGSTGRIELGRGFFRPAVLTLHPAGAEPQLVEVPFEGEGFVHEAVEVMRCLRAGLTESPLATAADTIAVLRTLDAVRARTGVRYPADELWKEHPVAEASDEASTAHRAPGHPDGSGLPGPEQVGQVVQ</sequence>
<dbReference type="PANTHER" id="PTHR22604:SF105">
    <property type="entry name" value="TRANS-1,2-DIHYDROBENZENE-1,2-DIOL DEHYDROGENASE"/>
    <property type="match status" value="1"/>
</dbReference>
<keyword evidence="2" id="KW-0560">Oxidoreductase</keyword>
<protein>
    <submittedName>
        <fullName evidence="6">Dehydrogenase</fullName>
    </submittedName>
</protein>
<feature type="region of interest" description="Disordered" evidence="3">
    <location>
        <begin position="338"/>
        <end position="373"/>
    </location>
</feature>
<comment type="caution">
    <text evidence="6">The sequence shown here is derived from an EMBL/GenBank/DDBJ whole genome shotgun (WGS) entry which is preliminary data.</text>
</comment>
<dbReference type="GO" id="GO:0000166">
    <property type="term" value="F:nucleotide binding"/>
    <property type="evidence" value="ECO:0007669"/>
    <property type="project" value="InterPro"/>
</dbReference>
<evidence type="ECO:0000313" key="7">
    <source>
        <dbReference type="Proteomes" id="UP000649753"/>
    </source>
</evidence>
<dbReference type="InterPro" id="IPR000683">
    <property type="entry name" value="Gfo/Idh/MocA-like_OxRdtase_N"/>
</dbReference>
<feature type="domain" description="GFO/IDH/MocA-like oxidoreductase" evidence="5">
    <location>
        <begin position="137"/>
        <end position="253"/>
    </location>
</feature>
<dbReference type="SUPFAM" id="SSF55347">
    <property type="entry name" value="Glyceraldehyde-3-phosphate dehydrogenase-like, C-terminal domain"/>
    <property type="match status" value="1"/>
</dbReference>